<dbReference type="Gene3D" id="3.40.50.10610">
    <property type="entry name" value="ABC-type transport auxiliary lipoprotein component"/>
    <property type="match status" value="1"/>
</dbReference>
<evidence type="ECO:0000259" key="2">
    <source>
        <dbReference type="Pfam" id="PF03886"/>
    </source>
</evidence>
<accession>A0A6G8ILX8</accession>
<evidence type="ECO:0000256" key="1">
    <source>
        <dbReference type="SAM" id="SignalP"/>
    </source>
</evidence>
<feature type="chain" id="PRO_5026059721" description="ABC-type transport auxiliary lipoprotein component domain-containing protein" evidence="1">
    <location>
        <begin position="32"/>
        <end position="214"/>
    </location>
</feature>
<feature type="signal peptide" evidence="1">
    <location>
        <begin position="1"/>
        <end position="31"/>
    </location>
</feature>
<sequence length="214" mass="22511">MNTPLPPLPRRFAALALAAAAAALLGACASAPERSPTLITLPGAPGPAAPAAGNGALPTLALARLELPEYLVSRRVRYRTDGSTLAEWPDTFWAERIEVGMAREFAAALRARLPGWRVCESNCAEWGPVATLRVSIERLDAVRPEQRLRASARIAVTRTAPRGLSEHAVAHELPLEADTPQAQARAYAALLARLAADAAAVMPGAPANGTPPVR</sequence>
<dbReference type="RefSeq" id="WP_166229985.1">
    <property type="nucleotide sequence ID" value="NZ_CP049989.1"/>
</dbReference>
<protein>
    <recommendedName>
        <fullName evidence="2">ABC-type transport auxiliary lipoprotein component domain-containing protein</fullName>
    </recommendedName>
</protein>
<dbReference type="Pfam" id="PF03886">
    <property type="entry name" value="ABC_trans_aux"/>
    <property type="match status" value="1"/>
</dbReference>
<organism evidence="3 4">
    <name type="scientific">Hydrogenophaga crocea</name>
    <dbReference type="NCBI Taxonomy" id="2716225"/>
    <lineage>
        <taxon>Bacteria</taxon>
        <taxon>Pseudomonadati</taxon>
        <taxon>Pseudomonadota</taxon>
        <taxon>Betaproteobacteria</taxon>
        <taxon>Burkholderiales</taxon>
        <taxon>Comamonadaceae</taxon>
        <taxon>Hydrogenophaga</taxon>
    </lineage>
</organism>
<keyword evidence="1" id="KW-0732">Signal</keyword>
<gene>
    <name evidence="3" type="ORF">G9Q37_19720</name>
</gene>
<dbReference type="AlphaFoldDB" id="A0A6G8ILX8"/>
<dbReference type="SUPFAM" id="SSF159594">
    <property type="entry name" value="XCC0632-like"/>
    <property type="match status" value="1"/>
</dbReference>
<feature type="domain" description="ABC-type transport auxiliary lipoprotein component" evidence="2">
    <location>
        <begin position="40"/>
        <end position="199"/>
    </location>
</feature>
<reference evidence="3 4" key="1">
    <citation type="submission" date="2020-03" db="EMBL/GenBank/DDBJ databases">
        <title>Hydrogenophaga sp. nov. isolated from cyanobacterial mat.</title>
        <authorList>
            <person name="Thorat V."/>
            <person name="Kirdat K."/>
            <person name="Tiwarekar B."/>
            <person name="Costa E.D."/>
            <person name="Yadav A."/>
        </authorList>
    </citation>
    <scope>NUCLEOTIDE SEQUENCE [LARGE SCALE GENOMIC DNA]</scope>
    <source>
        <strain evidence="3 4">BA0156</strain>
    </source>
</reference>
<dbReference type="InterPro" id="IPR005586">
    <property type="entry name" value="ABC_trans_aux"/>
</dbReference>
<name>A0A6G8ILX8_9BURK</name>
<proteinExistence type="predicted"/>
<dbReference type="EMBL" id="CP049989">
    <property type="protein sequence ID" value="QIM54222.1"/>
    <property type="molecule type" value="Genomic_DNA"/>
</dbReference>
<evidence type="ECO:0000313" key="3">
    <source>
        <dbReference type="EMBL" id="QIM54222.1"/>
    </source>
</evidence>
<keyword evidence="4" id="KW-1185">Reference proteome</keyword>
<dbReference type="Proteomes" id="UP000503162">
    <property type="component" value="Chromosome"/>
</dbReference>
<evidence type="ECO:0000313" key="4">
    <source>
        <dbReference type="Proteomes" id="UP000503162"/>
    </source>
</evidence>
<dbReference type="KEGG" id="hcz:G9Q37_19720"/>